<evidence type="ECO:0000313" key="2">
    <source>
        <dbReference type="EMBL" id="KAK2190357.1"/>
    </source>
</evidence>
<reference evidence="2" key="1">
    <citation type="journal article" date="2023" name="Mol. Biol. Evol.">
        <title>Third-Generation Sequencing Reveals the Adaptive Role of the Epigenome in Three Deep-Sea Polychaetes.</title>
        <authorList>
            <person name="Perez M."/>
            <person name="Aroh O."/>
            <person name="Sun Y."/>
            <person name="Lan Y."/>
            <person name="Juniper S.K."/>
            <person name="Young C.R."/>
            <person name="Angers B."/>
            <person name="Qian P.Y."/>
        </authorList>
    </citation>
    <scope>NUCLEOTIDE SEQUENCE</scope>
    <source>
        <strain evidence="2">R07B-5</strain>
    </source>
</reference>
<gene>
    <name evidence="2" type="ORF">NP493_83g05006</name>
</gene>
<dbReference type="GO" id="GO:0006405">
    <property type="term" value="P:RNA export from nucleus"/>
    <property type="evidence" value="ECO:0007669"/>
    <property type="project" value="TreeGrafter"/>
</dbReference>
<comment type="caution">
    <text evidence="2">The sequence shown here is derived from an EMBL/GenBank/DDBJ whole genome shotgun (WGS) entry which is preliminary data.</text>
</comment>
<keyword evidence="3" id="KW-1185">Reference proteome</keyword>
<feature type="compositionally biased region" description="Polar residues" evidence="1">
    <location>
        <begin position="130"/>
        <end position="151"/>
    </location>
</feature>
<evidence type="ECO:0000256" key="1">
    <source>
        <dbReference type="SAM" id="MobiDB-lite"/>
    </source>
</evidence>
<proteinExistence type="predicted"/>
<dbReference type="Proteomes" id="UP001209878">
    <property type="component" value="Unassembled WGS sequence"/>
</dbReference>
<dbReference type="InterPro" id="IPR044840">
    <property type="entry name" value="Nup188"/>
</dbReference>
<dbReference type="GO" id="GO:0006606">
    <property type="term" value="P:protein import into nucleus"/>
    <property type="evidence" value="ECO:0007669"/>
    <property type="project" value="TreeGrafter"/>
</dbReference>
<dbReference type="PANTHER" id="PTHR31431">
    <property type="entry name" value="NUCLEOPORIN NUP188 HOMOLOG"/>
    <property type="match status" value="1"/>
</dbReference>
<dbReference type="GO" id="GO:0017056">
    <property type="term" value="F:structural constituent of nuclear pore"/>
    <property type="evidence" value="ECO:0007669"/>
    <property type="project" value="InterPro"/>
</dbReference>
<dbReference type="EMBL" id="JAODUO010000082">
    <property type="protein sequence ID" value="KAK2190357.1"/>
    <property type="molecule type" value="Genomic_DNA"/>
</dbReference>
<organism evidence="2 3">
    <name type="scientific">Ridgeia piscesae</name>
    <name type="common">Tubeworm</name>
    <dbReference type="NCBI Taxonomy" id="27915"/>
    <lineage>
        <taxon>Eukaryota</taxon>
        <taxon>Metazoa</taxon>
        <taxon>Spiralia</taxon>
        <taxon>Lophotrochozoa</taxon>
        <taxon>Annelida</taxon>
        <taxon>Polychaeta</taxon>
        <taxon>Sedentaria</taxon>
        <taxon>Canalipalpata</taxon>
        <taxon>Sabellida</taxon>
        <taxon>Siboglinidae</taxon>
        <taxon>Ridgeia</taxon>
    </lineage>
</organism>
<dbReference type="PANTHER" id="PTHR31431:SF1">
    <property type="entry name" value="NUCLEOPORIN NUP188"/>
    <property type="match status" value="1"/>
</dbReference>
<name>A0AAD9P8Z6_RIDPI</name>
<feature type="region of interest" description="Disordered" evidence="1">
    <location>
        <begin position="115"/>
        <end position="151"/>
    </location>
</feature>
<sequence length="175" mass="19569">MFDVSDFEPLLQISFNSPSVEQDSIPSFGTLITCVNTCMRIIMKMDAKNTSPLKSFKPDTSVRRELVVFVLENALYVIMSQAVLYLREPQLSSRDKQLVRRELSAELDSFLPVPRHLRRGGANSPAGGATASQPPILTPQMSVTGSRSQQHANFSASNDQAYFKMVEVFVRQVLR</sequence>
<dbReference type="AlphaFoldDB" id="A0AAD9P8Z6"/>
<protein>
    <submittedName>
        <fullName evidence="2">Uncharacterized protein</fullName>
    </submittedName>
</protein>
<dbReference type="GO" id="GO:0044611">
    <property type="term" value="C:nuclear pore inner ring"/>
    <property type="evidence" value="ECO:0007669"/>
    <property type="project" value="TreeGrafter"/>
</dbReference>
<accession>A0AAD9P8Z6</accession>
<evidence type="ECO:0000313" key="3">
    <source>
        <dbReference type="Proteomes" id="UP001209878"/>
    </source>
</evidence>